<organism evidence="1 2">
    <name type="scientific">Portunus trituberculatus</name>
    <name type="common">Swimming crab</name>
    <name type="synonym">Neptunus trituberculatus</name>
    <dbReference type="NCBI Taxonomy" id="210409"/>
    <lineage>
        <taxon>Eukaryota</taxon>
        <taxon>Metazoa</taxon>
        <taxon>Ecdysozoa</taxon>
        <taxon>Arthropoda</taxon>
        <taxon>Crustacea</taxon>
        <taxon>Multicrustacea</taxon>
        <taxon>Malacostraca</taxon>
        <taxon>Eumalacostraca</taxon>
        <taxon>Eucarida</taxon>
        <taxon>Decapoda</taxon>
        <taxon>Pleocyemata</taxon>
        <taxon>Brachyura</taxon>
        <taxon>Eubrachyura</taxon>
        <taxon>Portunoidea</taxon>
        <taxon>Portunidae</taxon>
        <taxon>Portuninae</taxon>
        <taxon>Portunus</taxon>
    </lineage>
</organism>
<protein>
    <submittedName>
        <fullName evidence="1">Uncharacterized protein</fullName>
    </submittedName>
</protein>
<dbReference type="AlphaFoldDB" id="A0A5B7JXL1"/>
<accession>A0A5B7JXL1</accession>
<reference evidence="1 2" key="1">
    <citation type="submission" date="2019-05" db="EMBL/GenBank/DDBJ databases">
        <title>Another draft genome of Portunus trituberculatus and its Hox gene families provides insights of decapod evolution.</title>
        <authorList>
            <person name="Jeong J.-H."/>
            <person name="Song I."/>
            <person name="Kim S."/>
            <person name="Choi T."/>
            <person name="Kim D."/>
            <person name="Ryu S."/>
            <person name="Kim W."/>
        </authorList>
    </citation>
    <scope>NUCLEOTIDE SEQUENCE [LARGE SCALE GENOMIC DNA]</scope>
    <source>
        <tissue evidence="1">Muscle</tissue>
    </source>
</reference>
<comment type="caution">
    <text evidence="1">The sequence shown here is derived from an EMBL/GenBank/DDBJ whole genome shotgun (WGS) entry which is preliminary data.</text>
</comment>
<gene>
    <name evidence="1" type="ORF">E2C01_094440</name>
</gene>
<dbReference type="Proteomes" id="UP000324222">
    <property type="component" value="Unassembled WGS sequence"/>
</dbReference>
<evidence type="ECO:0000313" key="1">
    <source>
        <dbReference type="EMBL" id="MPC99046.1"/>
    </source>
</evidence>
<proteinExistence type="predicted"/>
<dbReference type="EMBL" id="VSRR010116756">
    <property type="protein sequence ID" value="MPC99046.1"/>
    <property type="molecule type" value="Genomic_DNA"/>
</dbReference>
<evidence type="ECO:0000313" key="2">
    <source>
        <dbReference type="Proteomes" id="UP000324222"/>
    </source>
</evidence>
<keyword evidence="2" id="KW-1185">Reference proteome</keyword>
<name>A0A5B7JXL1_PORTR</name>
<sequence length="93" mass="10713">MTSHYRLFNTELVVPAASIKSRWCKRYFLRPFPPSPFPFPFTFPPFLLGAARWRAQGVKRGSLSGMFIPVLLLSSSRLQRYGDSIGPVIHTWR</sequence>